<accession>A0A507C5Z2</accession>
<dbReference type="HAMAP" id="MF_00235">
    <property type="entry name" value="Adenylate_kinase_Adk"/>
    <property type="match status" value="1"/>
</dbReference>
<reference evidence="9 10" key="1">
    <citation type="journal article" date="2019" name="Sci. Rep.">
        <title>Comparative genomics of chytrid fungi reveal insights into the obligate biotrophic and pathogenic lifestyle of Synchytrium endobioticum.</title>
        <authorList>
            <person name="van de Vossenberg B.T.L.H."/>
            <person name="Warris S."/>
            <person name="Nguyen H.D.T."/>
            <person name="van Gent-Pelzer M.P.E."/>
            <person name="Joly D.L."/>
            <person name="van de Geest H.C."/>
            <person name="Bonants P.J.M."/>
            <person name="Smith D.S."/>
            <person name="Levesque C.A."/>
            <person name="van der Lee T.A.J."/>
        </authorList>
    </citation>
    <scope>NUCLEOTIDE SEQUENCE [LARGE SCALE GENOMIC DNA]</scope>
    <source>
        <strain evidence="9 10">JEL517</strain>
    </source>
</reference>
<dbReference type="Pfam" id="PF05191">
    <property type="entry name" value="ADK_lid"/>
    <property type="match status" value="1"/>
</dbReference>
<feature type="binding site" evidence="7">
    <location>
        <begin position="124"/>
        <end position="127"/>
    </location>
    <ligand>
        <name>AMP</name>
        <dbReference type="ChEBI" id="CHEBI:456215"/>
    </ligand>
</feature>
<dbReference type="PROSITE" id="PS00113">
    <property type="entry name" value="ADENYLATE_KINASE"/>
    <property type="match status" value="1"/>
</dbReference>
<dbReference type="Proteomes" id="UP000319731">
    <property type="component" value="Unassembled WGS sequence"/>
</dbReference>
<dbReference type="GO" id="GO:0046033">
    <property type="term" value="P:AMP metabolic process"/>
    <property type="evidence" value="ECO:0007669"/>
    <property type="project" value="UniProtKB-UniRule"/>
</dbReference>
<dbReference type="GO" id="GO:0005759">
    <property type="term" value="C:mitochondrial matrix"/>
    <property type="evidence" value="ECO:0007669"/>
    <property type="project" value="UniProtKB-SubCell"/>
</dbReference>
<keyword evidence="6 7" id="KW-0342">GTP-binding</keyword>
<feature type="domain" description="Adenylate kinase active site lid" evidence="8">
    <location>
        <begin position="166"/>
        <end position="201"/>
    </location>
</feature>
<evidence type="ECO:0000259" key="8">
    <source>
        <dbReference type="Pfam" id="PF05191"/>
    </source>
</evidence>
<evidence type="ECO:0000313" key="9">
    <source>
        <dbReference type="EMBL" id="TPX32963.1"/>
    </source>
</evidence>
<comment type="similarity">
    <text evidence="7">Belongs to the adenylate kinase family. AK3 subfamily.</text>
</comment>
<dbReference type="GO" id="GO:0046899">
    <property type="term" value="F:nucleoside triphosphate adenylate kinase activity"/>
    <property type="evidence" value="ECO:0007669"/>
    <property type="project" value="UniProtKB-UniRule"/>
</dbReference>
<feature type="binding site" evidence="7">
    <location>
        <position position="239"/>
    </location>
    <ligand>
        <name>GTP</name>
        <dbReference type="ChEBI" id="CHEBI:37565"/>
    </ligand>
</feature>
<dbReference type="EC" id="2.7.4.10" evidence="7"/>
<dbReference type="GO" id="GO:0046041">
    <property type="term" value="P:ITP metabolic process"/>
    <property type="evidence" value="ECO:0007669"/>
    <property type="project" value="UniProtKB-UniRule"/>
</dbReference>
<feature type="binding site" evidence="7">
    <location>
        <position position="199"/>
    </location>
    <ligand>
        <name>AMP</name>
        <dbReference type="ChEBI" id="CHEBI:456215"/>
    </ligand>
</feature>
<feature type="binding site" evidence="7">
    <location>
        <position position="210"/>
    </location>
    <ligand>
        <name>AMP</name>
        <dbReference type="ChEBI" id="CHEBI:456215"/>
    </ligand>
</feature>
<evidence type="ECO:0000256" key="7">
    <source>
        <dbReference type="HAMAP-Rule" id="MF_03169"/>
    </source>
</evidence>
<comment type="catalytic activity">
    <reaction evidence="7">
        <text>a ribonucleoside 5'-triphosphate + AMP = a ribonucleoside 5'-diphosphate + ADP</text>
        <dbReference type="Rhea" id="RHEA:13749"/>
        <dbReference type="ChEBI" id="CHEBI:57930"/>
        <dbReference type="ChEBI" id="CHEBI:61557"/>
        <dbReference type="ChEBI" id="CHEBI:456215"/>
        <dbReference type="ChEBI" id="CHEBI:456216"/>
        <dbReference type="EC" id="2.7.4.10"/>
    </reaction>
</comment>
<feature type="binding site" evidence="7">
    <location>
        <begin position="175"/>
        <end position="176"/>
    </location>
    <ligand>
        <name>GTP</name>
        <dbReference type="ChEBI" id="CHEBI:37565"/>
    </ligand>
</feature>
<dbReference type="NCBIfam" id="NF001381">
    <property type="entry name" value="PRK00279.1-3"/>
    <property type="match status" value="1"/>
</dbReference>
<sequence length="254" mass="28408">MQCISWSKVASLRPIQQLNRICTQLEASRQAHTRRGAGSLRFLIMGCPGSGKGTQTSRIIKQFPVTTTSAGDLLRDHITRGTDVGKVAAKYIDQGNLVPDELIINLVLEELNASLLGKNWILDGFPRTLGQAKSLDAKLNEMKQPLDLVINLDVPEEVILGRIMDRWIHAPSGRVYNLSYNPPKVAGKDDITGEPLSKRADDNVETFKTRLDKYHSATRPLLEYYKTQGILKSFSGKTSDEIFPKIQSELKTWF</sequence>
<dbReference type="GO" id="GO:0005524">
    <property type="term" value="F:ATP binding"/>
    <property type="evidence" value="ECO:0007669"/>
    <property type="project" value="InterPro"/>
</dbReference>
<dbReference type="InterPro" id="IPR007862">
    <property type="entry name" value="Adenylate_kinase_lid-dom"/>
</dbReference>
<dbReference type="Gene3D" id="3.40.50.300">
    <property type="entry name" value="P-loop containing nucleotide triphosphate hydrolases"/>
    <property type="match status" value="1"/>
</dbReference>
<feature type="binding site" evidence="7">
    <location>
        <position position="131"/>
    </location>
    <ligand>
        <name>AMP</name>
        <dbReference type="ChEBI" id="CHEBI:456215"/>
    </ligand>
</feature>
<feature type="binding site" evidence="7">
    <location>
        <position position="166"/>
    </location>
    <ligand>
        <name>GTP</name>
        <dbReference type="ChEBI" id="CHEBI:37565"/>
    </ligand>
</feature>
<evidence type="ECO:0000256" key="1">
    <source>
        <dbReference type="ARBA" id="ARBA00004305"/>
    </source>
</evidence>
<feature type="binding site" evidence="7">
    <location>
        <begin position="49"/>
        <end position="54"/>
    </location>
    <ligand>
        <name>GTP</name>
        <dbReference type="ChEBI" id="CHEBI:37565"/>
    </ligand>
</feature>
<evidence type="ECO:0000256" key="4">
    <source>
        <dbReference type="ARBA" id="ARBA00022777"/>
    </source>
</evidence>
<dbReference type="STRING" id="1806994.A0A507C5Z2"/>
<keyword evidence="10" id="KW-1185">Reference proteome</keyword>
<name>A0A507C5Z2_9FUNG</name>
<dbReference type="PRINTS" id="PR00094">
    <property type="entry name" value="ADENYLTKNASE"/>
</dbReference>
<feature type="binding site" evidence="7">
    <location>
        <position position="75"/>
    </location>
    <ligand>
        <name>AMP</name>
        <dbReference type="ChEBI" id="CHEBI:456215"/>
    </ligand>
</feature>
<proteinExistence type="inferred from homology"/>
<gene>
    <name evidence="7" type="primary">ADK2</name>
    <name evidence="9" type="ORF">SmJEL517_g03996</name>
</gene>
<comment type="caution">
    <text evidence="9">The sequence shown here is derived from an EMBL/GenBank/DDBJ whole genome shotgun (WGS) entry which is preliminary data.</text>
</comment>
<dbReference type="OrthoDB" id="439792at2759"/>
<dbReference type="GO" id="GO:0005525">
    <property type="term" value="F:GTP binding"/>
    <property type="evidence" value="ECO:0007669"/>
    <property type="project" value="UniProtKB-KW"/>
</dbReference>
<evidence type="ECO:0000256" key="3">
    <source>
        <dbReference type="ARBA" id="ARBA00022741"/>
    </source>
</evidence>
<evidence type="ECO:0000256" key="5">
    <source>
        <dbReference type="ARBA" id="ARBA00023128"/>
    </source>
</evidence>
<dbReference type="InterPro" id="IPR028586">
    <property type="entry name" value="AK3/Ak4_mitochondrial"/>
</dbReference>
<organism evidence="9 10">
    <name type="scientific">Synchytrium microbalum</name>
    <dbReference type="NCBI Taxonomy" id="1806994"/>
    <lineage>
        <taxon>Eukaryota</taxon>
        <taxon>Fungi</taxon>
        <taxon>Fungi incertae sedis</taxon>
        <taxon>Chytridiomycota</taxon>
        <taxon>Chytridiomycota incertae sedis</taxon>
        <taxon>Chytridiomycetes</taxon>
        <taxon>Synchytriales</taxon>
        <taxon>Synchytriaceae</taxon>
        <taxon>Synchytrium</taxon>
    </lineage>
</organism>
<dbReference type="InterPro" id="IPR006259">
    <property type="entry name" value="Adenyl_kin_sub"/>
</dbReference>
<evidence type="ECO:0000256" key="6">
    <source>
        <dbReference type="ARBA" id="ARBA00023134"/>
    </source>
</evidence>
<evidence type="ECO:0000256" key="2">
    <source>
        <dbReference type="ARBA" id="ARBA00022679"/>
    </source>
</evidence>
<dbReference type="SUPFAM" id="SSF52540">
    <property type="entry name" value="P-loop containing nucleoside triphosphate hydrolases"/>
    <property type="match status" value="1"/>
</dbReference>
<dbReference type="HAMAP" id="MF_03169">
    <property type="entry name" value="Adenylate_kinase_AK3"/>
    <property type="match status" value="1"/>
</dbReference>
<dbReference type="EMBL" id="QEAO01000024">
    <property type="protein sequence ID" value="TPX32963.1"/>
    <property type="molecule type" value="Genomic_DNA"/>
</dbReference>
<dbReference type="GO" id="GO:0046039">
    <property type="term" value="P:GTP metabolic process"/>
    <property type="evidence" value="ECO:0007669"/>
    <property type="project" value="UniProtKB-UniRule"/>
</dbReference>
<protein>
    <recommendedName>
        <fullName evidence="7">GTP:AMP phosphotransferase, mitochondrial</fullName>
        <ecNumber evidence="7">2.7.4.10</ecNumber>
    </recommendedName>
    <alternativeName>
        <fullName evidence="7">Adenylate kinase 3</fullName>
        <shortName evidence="7">AK 3</shortName>
    </alternativeName>
</protein>
<dbReference type="GO" id="GO:0004017">
    <property type="term" value="F:AMP kinase activity"/>
    <property type="evidence" value="ECO:0007669"/>
    <property type="project" value="InterPro"/>
</dbReference>
<dbReference type="AlphaFoldDB" id="A0A507C5Z2"/>
<dbReference type="GO" id="GO:0006172">
    <property type="term" value="P:ADP biosynthetic process"/>
    <property type="evidence" value="ECO:0007669"/>
    <property type="project" value="UniProtKB-UniRule"/>
</dbReference>
<dbReference type="NCBIfam" id="TIGR01351">
    <property type="entry name" value="adk"/>
    <property type="match status" value="1"/>
</dbReference>
<comment type="subunit">
    <text evidence="7">Monomer.</text>
</comment>
<dbReference type="InterPro" id="IPR027417">
    <property type="entry name" value="P-loop_NTPase"/>
</dbReference>
<comment type="subcellular location">
    <subcellularLocation>
        <location evidence="1 7">Mitochondrion matrix</location>
    </subcellularLocation>
</comment>
<dbReference type="InterPro" id="IPR000850">
    <property type="entry name" value="Adenylat/UMP-CMP_kin"/>
</dbReference>
<dbReference type="CDD" id="cd01428">
    <property type="entry name" value="ADK"/>
    <property type="match status" value="1"/>
</dbReference>
<evidence type="ECO:0000313" key="10">
    <source>
        <dbReference type="Proteomes" id="UP000319731"/>
    </source>
</evidence>
<keyword evidence="5 7" id="KW-0496">Mitochondrion</keyword>
<comment type="domain">
    <text evidence="7">Consists of three domains, a large central CORE domain and two small peripheral domains, NMPbind and LID, which undergo movements during catalysis. The LID domain closes over the site of phosphoryl transfer upon GTP binding. Assembling and dissambling the active center during each catalytic cycle provides an effective means to prevent GTP hydrolysis.</text>
</comment>
<feature type="binding site" evidence="7">
    <location>
        <begin position="96"/>
        <end position="98"/>
    </location>
    <ligand>
        <name>AMP</name>
        <dbReference type="ChEBI" id="CHEBI:456215"/>
    </ligand>
</feature>
<dbReference type="FunFam" id="3.40.50.300:FF:000106">
    <property type="entry name" value="Adenylate kinase mitochondrial"/>
    <property type="match status" value="1"/>
</dbReference>
<dbReference type="Pfam" id="PF00406">
    <property type="entry name" value="ADK"/>
    <property type="match status" value="1"/>
</dbReference>
<keyword evidence="3 7" id="KW-0547">Nucleotide-binding</keyword>
<comment type="function">
    <text evidence="7">Involved in maintaining the homeostasis of cellular nucleotides by catalyzing the interconversion of nucleoside phosphates. Has GTP:AMP phosphotransferase and ITP:AMP phosphotransferase activities.</text>
</comment>
<dbReference type="NCBIfam" id="NF011100">
    <property type="entry name" value="PRK14527.1"/>
    <property type="match status" value="1"/>
</dbReference>
<feature type="region of interest" description="NMPbind" evidence="7">
    <location>
        <begin position="69"/>
        <end position="98"/>
    </location>
</feature>
<keyword evidence="4 7" id="KW-0418">Kinase</keyword>
<comment type="caution">
    <text evidence="7">Lacks conserved residue(s) required for the propagation of feature annotation.</text>
</comment>
<dbReference type="InterPro" id="IPR033690">
    <property type="entry name" value="Adenylat_kinase_CS"/>
</dbReference>
<feature type="region of interest" description="LID" evidence="7">
    <location>
        <begin position="165"/>
        <end position="202"/>
    </location>
</feature>
<keyword evidence="2 7" id="KW-0808">Transferase</keyword>
<dbReference type="PANTHER" id="PTHR23359">
    <property type="entry name" value="NUCLEOTIDE KINASE"/>
    <property type="match status" value="1"/>
</dbReference>